<feature type="domain" description="GmrSD restriction endonucleases C-terminal" evidence="1">
    <location>
        <begin position="117"/>
        <end position="232"/>
    </location>
</feature>
<protein>
    <submittedName>
        <fullName evidence="2">HNH endonuclease</fullName>
    </submittedName>
</protein>
<name>A0A243Q7K4_9ACTN</name>
<dbReference type="Pfam" id="PF07510">
    <property type="entry name" value="GmrSD_C"/>
    <property type="match status" value="1"/>
</dbReference>
<gene>
    <name evidence="2" type="ORF">CA982_17015</name>
</gene>
<dbReference type="InterPro" id="IPR011089">
    <property type="entry name" value="GmrSD_C"/>
</dbReference>
<sequence>MVVRDRRLRSPTLRRARMRLRWMLRTPRDTPSWPARRWAVLIAAVVTAVAVAVGVDGHRAGPAIDPEIRALAGEAAVSLAAIPVSAGRTDREDYDRSAFGSAWSDAASVPGSGNGCDTRNDVLARDLHDVSAGPVSSCPRAVLAGELRSPYTGDFVVFRRDRSASAVQIDHIVPLSYAWDMGAWSWTAARRLDFANDPANLVAVDGQSNQDKSDSEPARWMPPETGFWCQYAIQFVIVTAAYGLAIDEPSRRVLSAALRCGG</sequence>
<proteinExistence type="predicted"/>
<dbReference type="STRING" id="417102.CA982_17015"/>
<keyword evidence="2" id="KW-0540">Nuclease</keyword>
<reference evidence="2 3" key="1">
    <citation type="submission" date="2017-05" db="EMBL/GenBank/DDBJ databases">
        <title>Biotechnological potential of actinobacteria isolated from South African environments.</title>
        <authorList>
            <person name="Le Roes-Hill M."/>
            <person name="Prins A."/>
            <person name="Durrell K.A."/>
        </authorList>
    </citation>
    <scope>NUCLEOTIDE SEQUENCE [LARGE SCALE GENOMIC DNA]</scope>
    <source>
        <strain evidence="2">BS2</strain>
    </source>
</reference>
<dbReference type="GO" id="GO:0004519">
    <property type="term" value="F:endonuclease activity"/>
    <property type="evidence" value="ECO:0007669"/>
    <property type="project" value="UniProtKB-KW"/>
</dbReference>
<dbReference type="OrthoDB" id="5196645at2"/>
<dbReference type="PANTHER" id="PTHR24094">
    <property type="entry name" value="SECRETED PROTEIN"/>
    <property type="match status" value="1"/>
</dbReference>
<keyword evidence="2" id="KW-0378">Hydrolase</keyword>
<dbReference type="Proteomes" id="UP000194632">
    <property type="component" value="Unassembled WGS sequence"/>
</dbReference>
<evidence type="ECO:0000313" key="3">
    <source>
        <dbReference type="Proteomes" id="UP000194632"/>
    </source>
</evidence>
<evidence type="ECO:0000313" key="2">
    <source>
        <dbReference type="EMBL" id="OUC77501.1"/>
    </source>
</evidence>
<keyword evidence="2" id="KW-0255">Endonuclease</keyword>
<organism evidence="2 3">
    <name type="scientific">Gordonia lacunae</name>
    <dbReference type="NCBI Taxonomy" id="417102"/>
    <lineage>
        <taxon>Bacteria</taxon>
        <taxon>Bacillati</taxon>
        <taxon>Actinomycetota</taxon>
        <taxon>Actinomycetes</taxon>
        <taxon>Mycobacteriales</taxon>
        <taxon>Gordoniaceae</taxon>
        <taxon>Gordonia</taxon>
    </lineage>
</organism>
<dbReference type="PANTHER" id="PTHR24094:SF15">
    <property type="entry name" value="AMP-DEPENDENT SYNTHETASE_LIGASE DOMAIN-CONTAINING PROTEIN-RELATED"/>
    <property type="match status" value="1"/>
</dbReference>
<dbReference type="AlphaFoldDB" id="A0A243Q7K4"/>
<accession>A0A243Q7K4</accession>
<dbReference type="RefSeq" id="WP_086536458.1">
    <property type="nucleotide sequence ID" value="NZ_NGFO01000020.1"/>
</dbReference>
<dbReference type="EMBL" id="NGFO01000020">
    <property type="protein sequence ID" value="OUC77501.1"/>
    <property type="molecule type" value="Genomic_DNA"/>
</dbReference>
<comment type="caution">
    <text evidence="2">The sequence shown here is derived from an EMBL/GenBank/DDBJ whole genome shotgun (WGS) entry which is preliminary data.</text>
</comment>
<keyword evidence="3" id="KW-1185">Reference proteome</keyword>
<evidence type="ECO:0000259" key="1">
    <source>
        <dbReference type="Pfam" id="PF07510"/>
    </source>
</evidence>